<dbReference type="AlphaFoldDB" id="A0A9J6GJH3"/>
<dbReference type="VEuPathDB" id="VectorBase:HLOH_040580"/>
<feature type="region of interest" description="Disordered" evidence="1">
    <location>
        <begin position="88"/>
        <end position="112"/>
    </location>
</feature>
<feature type="domain" description="XRN2-binding (XTBD)" evidence="2">
    <location>
        <begin position="5"/>
        <end position="90"/>
    </location>
</feature>
<reference evidence="3 4" key="1">
    <citation type="journal article" date="2020" name="Cell">
        <title>Large-Scale Comparative Analyses of Tick Genomes Elucidate Their Genetic Diversity and Vector Capacities.</title>
        <authorList>
            <consortium name="Tick Genome and Microbiome Consortium (TIGMIC)"/>
            <person name="Jia N."/>
            <person name="Wang J."/>
            <person name="Shi W."/>
            <person name="Du L."/>
            <person name="Sun Y."/>
            <person name="Zhan W."/>
            <person name="Jiang J.F."/>
            <person name="Wang Q."/>
            <person name="Zhang B."/>
            <person name="Ji P."/>
            <person name="Bell-Sakyi L."/>
            <person name="Cui X.M."/>
            <person name="Yuan T.T."/>
            <person name="Jiang B.G."/>
            <person name="Yang W.F."/>
            <person name="Lam T.T."/>
            <person name="Chang Q.C."/>
            <person name="Ding S.J."/>
            <person name="Wang X.J."/>
            <person name="Zhu J.G."/>
            <person name="Ruan X.D."/>
            <person name="Zhao L."/>
            <person name="Wei J.T."/>
            <person name="Ye R.Z."/>
            <person name="Que T.C."/>
            <person name="Du C.H."/>
            <person name="Zhou Y.H."/>
            <person name="Cheng J.X."/>
            <person name="Dai P.F."/>
            <person name="Guo W.B."/>
            <person name="Han X.H."/>
            <person name="Huang E.J."/>
            <person name="Li L.F."/>
            <person name="Wei W."/>
            <person name="Gao Y.C."/>
            <person name="Liu J.Z."/>
            <person name="Shao H.Z."/>
            <person name="Wang X."/>
            <person name="Wang C.C."/>
            <person name="Yang T.C."/>
            <person name="Huo Q.B."/>
            <person name="Li W."/>
            <person name="Chen H.Y."/>
            <person name="Chen S.E."/>
            <person name="Zhou L.G."/>
            <person name="Ni X.B."/>
            <person name="Tian J.H."/>
            <person name="Sheng Y."/>
            <person name="Liu T."/>
            <person name="Pan Y.S."/>
            <person name="Xia L.Y."/>
            <person name="Li J."/>
            <person name="Zhao F."/>
            <person name="Cao W.C."/>
        </authorList>
    </citation>
    <scope>NUCLEOTIDE SEQUENCE [LARGE SCALE GENOMIC DNA]</scope>
    <source>
        <strain evidence="3">HaeL-2018</strain>
    </source>
</reference>
<name>A0A9J6GJH3_HAELO</name>
<dbReference type="InterPro" id="IPR021859">
    <property type="entry name" value="XTBD"/>
</dbReference>
<protein>
    <recommendedName>
        <fullName evidence="2">XRN2-binding (XTBD) domain-containing protein</fullName>
    </recommendedName>
</protein>
<proteinExistence type="predicted"/>
<organism evidence="3 4">
    <name type="scientific">Haemaphysalis longicornis</name>
    <name type="common">Bush tick</name>
    <dbReference type="NCBI Taxonomy" id="44386"/>
    <lineage>
        <taxon>Eukaryota</taxon>
        <taxon>Metazoa</taxon>
        <taxon>Ecdysozoa</taxon>
        <taxon>Arthropoda</taxon>
        <taxon>Chelicerata</taxon>
        <taxon>Arachnida</taxon>
        <taxon>Acari</taxon>
        <taxon>Parasitiformes</taxon>
        <taxon>Ixodida</taxon>
        <taxon>Ixodoidea</taxon>
        <taxon>Ixodidae</taxon>
        <taxon>Haemaphysalinae</taxon>
        <taxon>Haemaphysalis</taxon>
    </lineage>
</organism>
<dbReference type="PROSITE" id="PS51827">
    <property type="entry name" value="XTBD"/>
    <property type="match status" value="1"/>
</dbReference>
<evidence type="ECO:0000313" key="3">
    <source>
        <dbReference type="EMBL" id="KAH9378630.1"/>
    </source>
</evidence>
<dbReference type="Pfam" id="PF11952">
    <property type="entry name" value="XTBD"/>
    <property type="match status" value="1"/>
</dbReference>
<evidence type="ECO:0000259" key="2">
    <source>
        <dbReference type="PROSITE" id="PS51827"/>
    </source>
</evidence>
<dbReference type="PANTHER" id="PTHR48430:SF1">
    <property type="entry name" value="PARTNER OF XRN-2 PROTEIN 1"/>
    <property type="match status" value="1"/>
</dbReference>
<comment type="caution">
    <text evidence="3">The sequence shown here is derived from an EMBL/GenBank/DDBJ whole genome shotgun (WGS) entry which is preliminary data.</text>
</comment>
<gene>
    <name evidence="3" type="ORF">HPB48_019319</name>
</gene>
<evidence type="ECO:0000313" key="4">
    <source>
        <dbReference type="Proteomes" id="UP000821853"/>
    </source>
</evidence>
<evidence type="ECO:0000256" key="1">
    <source>
        <dbReference type="SAM" id="MobiDB-lite"/>
    </source>
</evidence>
<dbReference type="PANTHER" id="PTHR48430">
    <property type="entry name" value="PARTNER OF XRN-2 PROTEIN 1"/>
    <property type="match status" value="1"/>
</dbReference>
<sequence>MERPIDEYRQPWESKEHWEMRREFLVANEGRFDENRLLCLAQAFANVELLGCTYPATVMAQVNELAKNVTALAVVQEKRRENSRVLFVKGEDDDAKRKPSSSSSSLLGTYTRAPRYEDQSRMRAAAFFRR</sequence>
<dbReference type="OMA" id="WESKEHW"/>
<keyword evidence="4" id="KW-1185">Reference proteome</keyword>
<dbReference type="OrthoDB" id="2359216at2759"/>
<accession>A0A9J6GJH3</accession>
<dbReference type="Proteomes" id="UP000821853">
    <property type="component" value="Unassembled WGS sequence"/>
</dbReference>
<dbReference type="EMBL" id="JABSTR010000009">
    <property type="protein sequence ID" value="KAH9378630.1"/>
    <property type="molecule type" value="Genomic_DNA"/>
</dbReference>